<dbReference type="eggNOG" id="ENOG502SPMJ">
    <property type="taxonomic scope" value="Eukaryota"/>
</dbReference>
<dbReference type="AlphaFoldDB" id="A8NWQ2"/>
<gene>
    <name evidence="2" type="ORF">CC1G_00091</name>
</gene>
<evidence type="ECO:0000313" key="3">
    <source>
        <dbReference type="Proteomes" id="UP000001861"/>
    </source>
</evidence>
<dbReference type="STRING" id="240176.A8NWQ2"/>
<proteinExistence type="predicted"/>
<reference evidence="2 3" key="1">
    <citation type="journal article" date="2010" name="Proc. Natl. Acad. Sci. U.S.A.">
        <title>Insights into evolution of multicellular fungi from the assembled chromosomes of the mushroom Coprinopsis cinerea (Coprinus cinereus).</title>
        <authorList>
            <person name="Stajich J.E."/>
            <person name="Wilke S.K."/>
            <person name="Ahren D."/>
            <person name="Au C.H."/>
            <person name="Birren B.W."/>
            <person name="Borodovsky M."/>
            <person name="Burns C."/>
            <person name="Canback B."/>
            <person name="Casselton L.A."/>
            <person name="Cheng C.K."/>
            <person name="Deng J."/>
            <person name="Dietrich F.S."/>
            <person name="Fargo D.C."/>
            <person name="Farman M.L."/>
            <person name="Gathman A.C."/>
            <person name="Goldberg J."/>
            <person name="Guigo R."/>
            <person name="Hoegger P.J."/>
            <person name="Hooker J.B."/>
            <person name="Huggins A."/>
            <person name="James T.Y."/>
            <person name="Kamada T."/>
            <person name="Kilaru S."/>
            <person name="Kodira C."/>
            <person name="Kues U."/>
            <person name="Kupfer D."/>
            <person name="Kwan H.S."/>
            <person name="Lomsadze A."/>
            <person name="Li W."/>
            <person name="Lilly W.W."/>
            <person name="Ma L.J."/>
            <person name="Mackey A.J."/>
            <person name="Manning G."/>
            <person name="Martin F."/>
            <person name="Muraguchi H."/>
            <person name="Natvig D.O."/>
            <person name="Palmerini H."/>
            <person name="Ramesh M.A."/>
            <person name="Rehmeyer C.J."/>
            <person name="Roe B.A."/>
            <person name="Shenoy N."/>
            <person name="Stanke M."/>
            <person name="Ter-Hovhannisyan V."/>
            <person name="Tunlid A."/>
            <person name="Velagapudi R."/>
            <person name="Vision T.J."/>
            <person name="Zeng Q."/>
            <person name="Zolan M.E."/>
            <person name="Pukkila P.J."/>
        </authorList>
    </citation>
    <scope>NUCLEOTIDE SEQUENCE [LARGE SCALE GENOMIC DNA]</scope>
    <source>
        <strain evidence="3">Okayama-7 / 130 / ATCC MYA-4618 / FGSC 9003</strain>
    </source>
</reference>
<dbReference type="RefSeq" id="XP_001836955.1">
    <property type="nucleotide sequence ID" value="XM_001836903.1"/>
</dbReference>
<keyword evidence="3" id="KW-1185">Reference proteome</keyword>
<evidence type="ECO:0000256" key="1">
    <source>
        <dbReference type="SAM" id="MobiDB-lite"/>
    </source>
</evidence>
<organism evidence="2 3">
    <name type="scientific">Coprinopsis cinerea (strain Okayama-7 / 130 / ATCC MYA-4618 / FGSC 9003)</name>
    <name type="common">Inky cap fungus</name>
    <name type="synonym">Hormographiella aspergillata</name>
    <dbReference type="NCBI Taxonomy" id="240176"/>
    <lineage>
        <taxon>Eukaryota</taxon>
        <taxon>Fungi</taxon>
        <taxon>Dikarya</taxon>
        <taxon>Basidiomycota</taxon>
        <taxon>Agaricomycotina</taxon>
        <taxon>Agaricomycetes</taxon>
        <taxon>Agaricomycetidae</taxon>
        <taxon>Agaricales</taxon>
        <taxon>Agaricineae</taxon>
        <taxon>Psathyrellaceae</taxon>
        <taxon>Coprinopsis</taxon>
    </lineage>
</organism>
<name>A8NWQ2_COPC7</name>
<feature type="compositionally biased region" description="Low complexity" evidence="1">
    <location>
        <begin position="316"/>
        <end position="326"/>
    </location>
</feature>
<dbReference type="EMBL" id="AACS02000005">
    <property type="protein sequence ID" value="EAU84572.1"/>
    <property type="molecule type" value="Genomic_DNA"/>
</dbReference>
<dbReference type="GeneID" id="6013509"/>
<dbReference type="VEuPathDB" id="FungiDB:CC1G_00091"/>
<accession>A8NWQ2</accession>
<comment type="caution">
    <text evidence="2">The sequence shown here is derived from an EMBL/GenBank/DDBJ whole genome shotgun (WGS) entry which is preliminary data.</text>
</comment>
<dbReference type="Proteomes" id="UP000001861">
    <property type="component" value="Unassembled WGS sequence"/>
</dbReference>
<protein>
    <recommendedName>
        <fullName evidence="4">F-box domain-containing protein</fullName>
    </recommendedName>
</protein>
<evidence type="ECO:0000313" key="2">
    <source>
        <dbReference type="EMBL" id="EAU84572.1"/>
    </source>
</evidence>
<sequence length="326" mass="35474">MLSTLPFELLHAIADSVDDRRDLVALARCCSILNAVANRVLYRHISLTANKNPLAVANVLEQNPHLARHVRSFAIVVPPTFSPPTHAYSSLANALAHMLNIESLKLTLDPALSWVLPTAPNLAFPRLRDFTSLFPLDHNTSAFLAKTPALLSLELNHDLTPASSPAPLPASSLPRLQSFAGSSQAAQAIVPGRPVSSISMHSGDLTEFVLHSLAKSTAAVSFLDATTASLPLPLLETMAIAIPELQELRLATTYNLWDEWFNTPFIQNIKNALISMDNLKTAEVSGMLWRWLNKEGRVLANEPQLPASNDDDDLGSNDSDSSYFMA</sequence>
<dbReference type="OMA" id="DGAFLDW"/>
<feature type="region of interest" description="Disordered" evidence="1">
    <location>
        <begin position="302"/>
        <end position="326"/>
    </location>
</feature>
<evidence type="ECO:0008006" key="4">
    <source>
        <dbReference type="Google" id="ProtNLM"/>
    </source>
</evidence>
<dbReference type="OrthoDB" id="613763at2759"/>
<dbReference type="KEGG" id="cci:CC1G_00091"/>
<dbReference type="InParanoid" id="A8NWQ2"/>